<dbReference type="GO" id="GO:0046872">
    <property type="term" value="F:metal ion binding"/>
    <property type="evidence" value="ECO:0007669"/>
    <property type="project" value="UniProtKB-KW"/>
</dbReference>
<dbReference type="Pfam" id="PF02163">
    <property type="entry name" value="Peptidase_M50"/>
    <property type="match status" value="1"/>
</dbReference>
<dbReference type="InterPro" id="IPR041489">
    <property type="entry name" value="PDZ_6"/>
</dbReference>
<keyword evidence="9 11" id="KW-0482">Metalloprotease</keyword>
<keyword evidence="6 11" id="KW-0378">Hydrolase</keyword>
<accession>A0AAP5LPA1</accession>
<feature type="transmembrane region" description="Helical" evidence="11">
    <location>
        <begin position="7"/>
        <end position="29"/>
    </location>
</feature>
<comment type="similarity">
    <text evidence="3 11">Belongs to the peptidase M50B family.</text>
</comment>
<comment type="cofactor">
    <cofactor evidence="1 11">
        <name>Zn(2+)</name>
        <dbReference type="ChEBI" id="CHEBI:29105"/>
    </cofactor>
</comment>
<dbReference type="Pfam" id="PF17820">
    <property type="entry name" value="PDZ_6"/>
    <property type="match status" value="1"/>
</dbReference>
<name>A0AAP5LPA1_PAEAM</name>
<keyword evidence="8 11" id="KW-1133">Transmembrane helix</keyword>
<dbReference type="GO" id="GO:0006508">
    <property type="term" value="P:proteolysis"/>
    <property type="evidence" value="ECO:0007669"/>
    <property type="project" value="UniProtKB-KW"/>
</dbReference>
<proteinExistence type="inferred from homology"/>
<evidence type="ECO:0000256" key="11">
    <source>
        <dbReference type="RuleBase" id="RU362031"/>
    </source>
</evidence>
<keyword evidence="7 11" id="KW-0862">Zinc</keyword>
<dbReference type="PROSITE" id="PS50106">
    <property type="entry name" value="PDZ"/>
    <property type="match status" value="1"/>
</dbReference>
<dbReference type="EMBL" id="JAVDTR010000002">
    <property type="protein sequence ID" value="MDR6722284.1"/>
    <property type="molecule type" value="Genomic_DNA"/>
</dbReference>
<protein>
    <recommendedName>
        <fullName evidence="11">Zinc metalloprotease</fullName>
        <ecNumber evidence="11">3.4.24.-</ecNumber>
    </recommendedName>
</protein>
<feature type="transmembrane region" description="Helical" evidence="11">
    <location>
        <begin position="350"/>
        <end position="369"/>
    </location>
</feature>
<dbReference type="CDD" id="cd23081">
    <property type="entry name" value="cpPDZ_EcRseP-like"/>
    <property type="match status" value="1"/>
</dbReference>
<evidence type="ECO:0000256" key="4">
    <source>
        <dbReference type="ARBA" id="ARBA00022670"/>
    </source>
</evidence>
<keyword evidence="4 13" id="KW-0645">Protease</keyword>
<dbReference type="SUPFAM" id="SSF50156">
    <property type="entry name" value="PDZ domain-like"/>
    <property type="match status" value="1"/>
</dbReference>
<feature type="transmembrane region" description="Helical" evidence="11">
    <location>
        <begin position="396"/>
        <end position="415"/>
    </location>
</feature>
<dbReference type="InterPro" id="IPR001478">
    <property type="entry name" value="PDZ"/>
</dbReference>
<comment type="subcellular location">
    <subcellularLocation>
        <location evidence="2">Membrane</location>
        <topology evidence="2">Multi-pass membrane protein</topology>
    </subcellularLocation>
</comment>
<dbReference type="NCBIfam" id="TIGR00054">
    <property type="entry name" value="RIP metalloprotease RseP"/>
    <property type="match status" value="1"/>
</dbReference>
<evidence type="ECO:0000259" key="12">
    <source>
        <dbReference type="PROSITE" id="PS50106"/>
    </source>
</evidence>
<feature type="domain" description="PDZ" evidence="12">
    <location>
        <begin position="196"/>
        <end position="249"/>
    </location>
</feature>
<evidence type="ECO:0000256" key="1">
    <source>
        <dbReference type="ARBA" id="ARBA00001947"/>
    </source>
</evidence>
<dbReference type="GO" id="GO:0016020">
    <property type="term" value="C:membrane"/>
    <property type="evidence" value="ECO:0007669"/>
    <property type="project" value="UniProtKB-SubCell"/>
</dbReference>
<evidence type="ECO:0000256" key="2">
    <source>
        <dbReference type="ARBA" id="ARBA00004141"/>
    </source>
</evidence>
<evidence type="ECO:0000256" key="3">
    <source>
        <dbReference type="ARBA" id="ARBA00007931"/>
    </source>
</evidence>
<dbReference type="InterPro" id="IPR004387">
    <property type="entry name" value="Pept_M50_Zn"/>
</dbReference>
<evidence type="ECO:0000313" key="14">
    <source>
        <dbReference type="Proteomes" id="UP001254832"/>
    </source>
</evidence>
<dbReference type="GO" id="GO:0004222">
    <property type="term" value="F:metalloendopeptidase activity"/>
    <property type="evidence" value="ECO:0007669"/>
    <property type="project" value="InterPro"/>
</dbReference>
<dbReference type="AlphaFoldDB" id="A0AAP5LPA1"/>
<feature type="transmembrane region" description="Helical" evidence="11">
    <location>
        <begin position="171"/>
        <end position="192"/>
    </location>
</feature>
<reference evidence="13" key="1">
    <citation type="submission" date="2023-07" db="EMBL/GenBank/DDBJ databases">
        <title>Sorghum-associated microbial communities from plants grown in Nebraska, USA.</title>
        <authorList>
            <person name="Schachtman D."/>
        </authorList>
    </citation>
    <scope>NUCLEOTIDE SEQUENCE</scope>
    <source>
        <strain evidence="13">BE80</strain>
    </source>
</reference>
<keyword evidence="11" id="KW-0479">Metal-binding</keyword>
<evidence type="ECO:0000256" key="6">
    <source>
        <dbReference type="ARBA" id="ARBA00022801"/>
    </source>
</evidence>
<keyword evidence="5 11" id="KW-0812">Transmembrane</keyword>
<evidence type="ECO:0000256" key="7">
    <source>
        <dbReference type="ARBA" id="ARBA00022833"/>
    </source>
</evidence>
<sequence length="424" mass="46956">MLETLKIAFYIFMMFFVIVAIHEWGHYYFAKRAGILVREFAIGFGPKMFSYKKGETQFTFRLLPFGGYARMAGEDPDTTGIDVGQTICVRIKDDKVEKIFTSNLEKYKNVIKGEVLQIDLETALKIELDVDGERMNYDVHPQAVIVNKNASMQIAPKDRWFSSKTVGQRSLAIFAGPMMNFILAFVLFAIFVQVSGVPVENPSYIKIADVSANTPAEKAGFKEGDIIKSINGTSVGIDQQQVIASISESKDKAMNWTVIRDGKELDVSVTPTSLPGQEGGKVGISLGFPTRQAGFVETFTLSGKYTIETSKLIFKGLQQLIQNFALDDIGGPVRTIELTGEIAKSGLDRLLYWSAMISINLGIFNLLPIPALDGSRLVFLGIEALRGRPVDPNREGMVHFIGFAMLFVLMLAVTYNDILRLING</sequence>
<dbReference type="EC" id="3.4.24.-" evidence="11"/>
<dbReference type="InterPro" id="IPR036034">
    <property type="entry name" value="PDZ_sf"/>
</dbReference>
<dbReference type="Proteomes" id="UP001254832">
    <property type="component" value="Unassembled WGS sequence"/>
</dbReference>
<gene>
    <name evidence="13" type="ORF">J2W91_000732</name>
</gene>
<dbReference type="SMART" id="SM00228">
    <property type="entry name" value="PDZ"/>
    <property type="match status" value="1"/>
</dbReference>
<evidence type="ECO:0000313" key="13">
    <source>
        <dbReference type="EMBL" id="MDR6722284.1"/>
    </source>
</evidence>
<dbReference type="PANTHER" id="PTHR42837:SF2">
    <property type="entry name" value="MEMBRANE METALLOPROTEASE ARASP2, CHLOROPLASTIC-RELATED"/>
    <property type="match status" value="1"/>
</dbReference>
<evidence type="ECO:0000256" key="5">
    <source>
        <dbReference type="ARBA" id="ARBA00022692"/>
    </source>
</evidence>
<dbReference type="Gene3D" id="2.30.42.10">
    <property type="match status" value="1"/>
</dbReference>
<evidence type="ECO:0000256" key="9">
    <source>
        <dbReference type="ARBA" id="ARBA00023049"/>
    </source>
</evidence>
<dbReference type="InterPro" id="IPR008915">
    <property type="entry name" value="Peptidase_M50"/>
</dbReference>
<organism evidence="13 14">
    <name type="scientific">Paenibacillus amylolyticus</name>
    <dbReference type="NCBI Taxonomy" id="1451"/>
    <lineage>
        <taxon>Bacteria</taxon>
        <taxon>Bacillati</taxon>
        <taxon>Bacillota</taxon>
        <taxon>Bacilli</taxon>
        <taxon>Bacillales</taxon>
        <taxon>Paenibacillaceae</taxon>
        <taxon>Paenibacillus</taxon>
    </lineage>
</organism>
<dbReference type="PANTHER" id="PTHR42837">
    <property type="entry name" value="REGULATOR OF SIGMA-E PROTEASE RSEP"/>
    <property type="match status" value="1"/>
</dbReference>
<dbReference type="CDD" id="cd06163">
    <property type="entry name" value="S2P-M50_PDZ_RseP-like"/>
    <property type="match status" value="1"/>
</dbReference>
<keyword evidence="10 11" id="KW-0472">Membrane</keyword>
<evidence type="ECO:0000256" key="8">
    <source>
        <dbReference type="ARBA" id="ARBA00022989"/>
    </source>
</evidence>
<comment type="caution">
    <text evidence="13">The sequence shown here is derived from an EMBL/GenBank/DDBJ whole genome shotgun (WGS) entry which is preliminary data.</text>
</comment>
<evidence type="ECO:0000256" key="10">
    <source>
        <dbReference type="ARBA" id="ARBA00023136"/>
    </source>
</evidence>